<dbReference type="PANTHER" id="PTHR30055">
    <property type="entry name" value="HTH-TYPE TRANSCRIPTIONAL REGULATOR RUTR"/>
    <property type="match status" value="1"/>
</dbReference>
<dbReference type="STRING" id="1077974.GOEFS_027_00110"/>
<dbReference type="EMBL" id="BAEH01000027">
    <property type="protein sequence ID" value="GAB17335.1"/>
    <property type="molecule type" value="Genomic_DNA"/>
</dbReference>
<reference evidence="6 7" key="1">
    <citation type="submission" date="2011-12" db="EMBL/GenBank/DDBJ databases">
        <title>Whole genome shotgun sequence of Gordonia effusa NBRC 100432.</title>
        <authorList>
            <person name="Yoshida I."/>
            <person name="Takarada H."/>
            <person name="Hosoyama A."/>
            <person name="Tsuchikane K."/>
            <person name="Katsumata H."/>
            <person name="Yamazaki S."/>
            <person name="Fujita N."/>
        </authorList>
    </citation>
    <scope>NUCLEOTIDE SEQUENCE [LARGE SCALE GENOMIC DNA]</scope>
    <source>
        <strain evidence="6 7">NBRC 100432</strain>
    </source>
</reference>
<dbReference type="InterPro" id="IPR023772">
    <property type="entry name" value="DNA-bd_HTH_TetR-type_CS"/>
</dbReference>
<dbReference type="PROSITE" id="PS01081">
    <property type="entry name" value="HTH_TETR_1"/>
    <property type="match status" value="1"/>
</dbReference>
<accession>H0QWY4</accession>
<dbReference type="eggNOG" id="COG1309">
    <property type="taxonomic scope" value="Bacteria"/>
</dbReference>
<keyword evidence="1" id="KW-0805">Transcription regulation</keyword>
<dbReference type="InterPro" id="IPR036271">
    <property type="entry name" value="Tet_transcr_reg_TetR-rel_C_sf"/>
</dbReference>
<dbReference type="Gene3D" id="1.10.10.60">
    <property type="entry name" value="Homeodomain-like"/>
    <property type="match status" value="1"/>
</dbReference>
<feature type="domain" description="HTH tetR-type" evidence="5">
    <location>
        <begin position="19"/>
        <end position="79"/>
    </location>
</feature>
<evidence type="ECO:0000256" key="3">
    <source>
        <dbReference type="ARBA" id="ARBA00023163"/>
    </source>
</evidence>
<keyword evidence="2 4" id="KW-0238">DNA-binding</keyword>
<dbReference type="RefSeq" id="WP_007316673.1">
    <property type="nucleotide sequence ID" value="NZ_BAEH01000027.1"/>
</dbReference>
<dbReference type="PROSITE" id="PS50977">
    <property type="entry name" value="HTH_TETR_2"/>
    <property type="match status" value="1"/>
</dbReference>
<dbReference type="AlphaFoldDB" id="H0QWY4"/>
<dbReference type="Pfam" id="PF00440">
    <property type="entry name" value="TetR_N"/>
    <property type="match status" value="1"/>
</dbReference>
<dbReference type="Gene3D" id="1.10.357.10">
    <property type="entry name" value="Tetracycline Repressor, domain 2"/>
    <property type="match status" value="1"/>
</dbReference>
<dbReference type="InterPro" id="IPR011075">
    <property type="entry name" value="TetR_C"/>
</dbReference>
<dbReference type="Proteomes" id="UP000035034">
    <property type="component" value="Unassembled WGS sequence"/>
</dbReference>
<dbReference type="PRINTS" id="PR00455">
    <property type="entry name" value="HTHTETR"/>
</dbReference>
<feature type="DNA-binding region" description="H-T-H motif" evidence="4">
    <location>
        <begin position="42"/>
        <end position="61"/>
    </location>
</feature>
<evidence type="ECO:0000259" key="5">
    <source>
        <dbReference type="PROSITE" id="PS50977"/>
    </source>
</evidence>
<name>H0QWY4_9ACTN</name>
<sequence>MDTDHEAPAGTVRTGGRTHRVRTAVLGAALAELAEHGYAALTVEQIARRSGIHKTTIYRRWQTKEAVLAAAVRDLADRILPVQPTGQIDADLRRISRGLIDVLDSDSPPVAGAVRTLFSEAIGHPAIAQLRHEFFARRHEDAQLMVAAAIDHGQLPSDTDARELVGLVMAPIYYRFLVTGEQLNYEVADRAVEVALAAVRASSQR</sequence>
<evidence type="ECO:0000313" key="7">
    <source>
        <dbReference type="Proteomes" id="UP000035034"/>
    </source>
</evidence>
<dbReference type="InterPro" id="IPR009057">
    <property type="entry name" value="Homeodomain-like_sf"/>
</dbReference>
<dbReference type="GO" id="GO:0000976">
    <property type="term" value="F:transcription cis-regulatory region binding"/>
    <property type="evidence" value="ECO:0007669"/>
    <property type="project" value="TreeGrafter"/>
</dbReference>
<protein>
    <submittedName>
        <fullName evidence="6">Putative TetR family transcriptional regulator</fullName>
    </submittedName>
</protein>
<evidence type="ECO:0000313" key="6">
    <source>
        <dbReference type="EMBL" id="GAB17335.1"/>
    </source>
</evidence>
<gene>
    <name evidence="6" type="ORF">GOEFS_027_00110</name>
</gene>
<dbReference type="GO" id="GO:0003700">
    <property type="term" value="F:DNA-binding transcription factor activity"/>
    <property type="evidence" value="ECO:0007669"/>
    <property type="project" value="TreeGrafter"/>
</dbReference>
<evidence type="ECO:0000256" key="4">
    <source>
        <dbReference type="PROSITE-ProRule" id="PRU00335"/>
    </source>
</evidence>
<comment type="caution">
    <text evidence="6">The sequence shown here is derived from an EMBL/GenBank/DDBJ whole genome shotgun (WGS) entry which is preliminary data.</text>
</comment>
<dbReference type="PANTHER" id="PTHR30055:SF148">
    <property type="entry name" value="TETR-FAMILY TRANSCRIPTIONAL REGULATOR"/>
    <property type="match status" value="1"/>
</dbReference>
<dbReference type="SUPFAM" id="SSF48498">
    <property type="entry name" value="Tetracyclin repressor-like, C-terminal domain"/>
    <property type="match status" value="1"/>
</dbReference>
<dbReference type="SUPFAM" id="SSF46689">
    <property type="entry name" value="Homeodomain-like"/>
    <property type="match status" value="1"/>
</dbReference>
<organism evidence="6 7">
    <name type="scientific">Gordonia effusa NBRC 100432</name>
    <dbReference type="NCBI Taxonomy" id="1077974"/>
    <lineage>
        <taxon>Bacteria</taxon>
        <taxon>Bacillati</taxon>
        <taxon>Actinomycetota</taxon>
        <taxon>Actinomycetes</taxon>
        <taxon>Mycobacteriales</taxon>
        <taxon>Gordoniaceae</taxon>
        <taxon>Gordonia</taxon>
    </lineage>
</organism>
<dbReference type="InterPro" id="IPR050109">
    <property type="entry name" value="HTH-type_TetR-like_transc_reg"/>
</dbReference>
<keyword evidence="7" id="KW-1185">Reference proteome</keyword>
<evidence type="ECO:0000256" key="1">
    <source>
        <dbReference type="ARBA" id="ARBA00023015"/>
    </source>
</evidence>
<evidence type="ECO:0000256" key="2">
    <source>
        <dbReference type="ARBA" id="ARBA00023125"/>
    </source>
</evidence>
<proteinExistence type="predicted"/>
<dbReference type="Pfam" id="PF16859">
    <property type="entry name" value="TetR_C_11"/>
    <property type="match status" value="1"/>
</dbReference>
<keyword evidence="3" id="KW-0804">Transcription</keyword>
<dbReference type="InterPro" id="IPR001647">
    <property type="entry name" value="HTH_TetR"/>
</dbReference>